<keyword evidence="6" id="KW-0597">Phosphoprotein</keyword>
<dbReference type="GO" id="GO:0097484">
    <property type="term" value="P:dendrite extension"/>
    <property type="evidence" value="ECO:0007669"/>
    <property type="project" value="Ensembl"/>
</dbReference>
<dbReference type="InterPro" id="IPR008271">
    <property type="entry name" value="Ser/Thr_kinase_AS"/>
</dbReference>
<feature type="compositionally biased region" description="Low complexity" evidence="15">
    <location>
        <begin position="442"/>
        <end position="454"/>
    </location>
</feature>
<dbReference type="EC" id="2.7.11.22" evidence="3"/>
<dbReference type="Proteomes" id="UP000694425">
    <property type="component" value="Unplaced"/>
</dbReference>
<dbReference type="PROSITE" id="PS00108">
    <property type="entry name" value="PROTEIN_KINASE_ST"/>
    <property type="match status" value="1"/>
</dbReference>
<evidence type="ECO:0000256" key="11">
    <source>
        <dbReference type="ARBA" id="ARBA00047811"/>
    </source>
</evidence>
<evidence type="ECO:0000256" key="13">
    <source>
        <dbReference type="ARBA" id="ARBA00068081"/>
    </source>
</evidence>
<dbReference type="AlphaFoldDB" id="A0A8C7BB24"/>
<keyword evidence="8 14" id="KW-0547">Nucleotide-binding</keyword>
<dbReference type="Pfam" id="PF00069">
    <property type="entry name" value="Pkinase"/>
    <property type="match status" value="1"/>
</dbReference>
<keyword evidence="5" id="KW-0723">Serine/threonine-protein kinase</keyword>
<evidence type="ECO:0000256" key="1">
    <source>
        <dbReference type="ARBA" id="ARBA00004496"/>
    </source>
</evidence>
<evidence type="ECO:0000256" key="12">
    <source>
        <dbReference type="ARBA" id="ARBA00048367"/>
    </source>
</evidence>
<evidence type="ECO:0000259" key="16">
    <source>
        <dbReference type="PROSITE" id="PS50011"/>
    </source>
</evidence>
<feature type="binding site" evidence="14">
    <location>
        <position position="33"/>
    </location>
    <ligand>
        <name>ATP</name>
        <dbReference type="ChEBI" id="CHEBI:30616"/>
    </ligand>
</feature>
<evidence type="ECO:0000313" key="17">
    <source>
        <dbReference type="Ensembl" id="ENSNVIP00000021385.1"/>
    </source>
</evidence>
<dbReference type="PROSITE" id="PS50011">
    <property type="entry name" value="PROTEIN_KINASE_DOM"/>
    <property type="match status" value="1"/>
</dbReference>
<evidence type="ECO:0000256" key="3">
    <source>
        <dbReference type="ARBA" id="ARBA00012425"/>
    </source>
</evidence>
<dbReference type="InterPro" id="IPR017441">
    <property type="entry name" value="Protein_kinase_ATP_BS"/>
</dbReference>
<dbReference type="PANTHER" id="PTHR24056">
    <property type="entry name" value="CELL DIVISION PROTEIN KINASE"/>
    <property type="match status" value="1"/>
</dbReference>
<keyword evidence="9" id="KW-0418">Kinase</keyword>
<dbReference type="GO" id="GO:0050775">
    <property type="term" value="P:positive regulation of dendrite morphogenesis"/>
    <property type="evidence" value="ECO:0007669"/>
    <property type="project" value="Ensembl"/>
</dbReference>
<comment type="subcellular location">
    <subcellularLocation>
        <location evidence="1">Cytoplasm</location>
    </subcellularLocation>
</comment>
<dbReference type="GO" id="GO:0005737">
    <property type="term" value="C:cytoplasm"/>
    <property type="evidence" value="ECO:0007669"/>
    <property type="project" value="UniProtKB-SubCell"/>
</dbReference>
<dbReference type="InterPro" id="IPR011009">
    <property type="entry name" value="Kinase-like_dom_sf"/>
</dbReference>
<comment type="catalytic activity">
    <reaction evidence="11">
        <text>L-threonyl-[protein] + ATP = O-phospho-L-threonyl-[protein] + ADP + H(+)</text>
        <dbReference type="Rhea" id="RHEA:46608"/>
        <dbReference type="Rhea" id="RHEA-COMP:11060"/>
        <dbReference type="Rhea" id="RHEA-COMP:11605"/>
        <dbReference type="ChEBI" id="CHEBI:15378"/>
        <dbReference type="ChEBI" id="CHEBI:30013"/>
        <dbReference type="ChEBI" id="CHEBI:30616"/>
        <dbReference type="ChEBI" id="CHEBI:61977"/>
        <dbReference type="ChEBI" id="CHEBI:456216"/>
        <dbReference type="EC" id="2.7.11.22"/>
    </reaction>
</comment>
<dbReference type="GO" id="GO:0005634">
    <property type="term" value="C:nucleus"/>
    <property type="evidence" value="ECO:0007669"/>
    <property type="project" value="TreeGrafter"/>
</dbReference>
<accession>A0A8C7BB24</accession>
<dbReference type="PROSITE" id="PS00107">
    <property type="entry name" value="PROTEIN_KINASE_ATP"/>
    <property type="match status" value="1"/>
</dbReference>
<comment type="catalytic activity">
    <reaction evidence="12">
        <text>L-seryl-[protein] + ATP = O-phospho-L-seryl-[protein] + ADP + H(+)</text>
        <dbReference type="Rhea" id="RHEA:17989"/>
        <dbReference type="Rhea" id="RHEA-COMP:9863"/>
        <dbReference type="Rhea" id="RHEA-COMP:11604"/>
        <dbReference type="ChEBI" id="CHEBI:15378"/>
        <dbReference type="ChEBI" id="CHEBI:29999"/>
        <dbReference type="ChEBI" id="CHEBI:30616"/>
        <dbReference type="ChEBI" id="CHEBI:83421"/>
        <dbReference type="ChEBI" id="CHEBI:456216"/>
        <dbReference type="EC" id="2.7.11.22"/>
    </reaction>
</comment>
<evidence type="ECO:0000256" key="15">
    <source>
        <dbReference type="SAM" id="MobiDB-lite"/>
    </source>
</evidence>
<proteinExistence type="inferred from homology"/>
<dbReference type="Gene3D" id="3.30.200.20">
    <property type="entry name" value="Phosphorylase Kinase, domain 1"/>
    <property type="match status" value="1"/>
</dbReference>
<feature type="compositionally biased region" description="Polar residues" evidence="15">
    <location>
        <begin position="466"/>
        <end position="477"/>
    </location>
</feature>
<dbReference type="SUPFAM" id="SSF56112">
    <property type="entry name" value="Protein kinase-like (PK-like)"/>
    <property type="match status" value="1"/>
</dbReference>
<dbReference type="GO" id="GO:0030517">
    <property type="term" value="P:negative regulation of axon extension"/>
    <property type="evidence" value="ECO:0007669"/>
    <property type="project" value="Ensembl"/>
</dbReference>
<dbReference type="GO" id="GO:0005524">
    <property type="term" value="F:ATP binding"/>
    <property type="evidence" value="ECO:0007669"/>
    <property type="project" value="UniProtKB-UniRule"/>
</dbReference>
<keyword evidence="10 14" id="KW-0067">ATP-binding</keyword>
<evidence type="ECO:0000256" key="14">
    <source>
        <dbReference type="PROSITE-ProRule" id="PRU10141"/>
    </source>
</evidence>
<keyword evidence="7" id="KW-0808">Transferase</keyword>
<feature type="domain" description="Protein kinase" evidence="16">
    <location>
        <begin position="4"/>
        <end position="286"/>
    </location>
</feature>
<evidence type="ECO:0000313" key="18">
    <source>
        <dbReference type="Proteomes" id="UP000694425"/>
    </source>
</evidence>
<dbReference type="FunFam" id="1.10.510.10:FF:000370">
    <property type="entry name" value="cyclin-dependent kinase-like 3 isoform X2"/>
    <property type="match status" value="1"/>
</dbReference>
<evidence type="ECO:0000256" key="2">
    <source>
        <dbReference type="ARBA" id="ARBA00006485"/>
    </source>
</evidence>
<keyword evidence="4" id="KW-0963">Cytoplasm</keyword>
<reference evidence="17" key="2">
    <citation type="submission" date="2025-09" db="UniProtKB">
        <authorList>
            <consortium name="Ensembl"/>
        </authorList>
    </citation>
    <scope>IDENTIFICATION</scope>
</reference>
<evidence type="ECO:0000256" key="10">
    <source>
        <dbReference type="ARBA" id="ARBA00022840"/>
    </source>
</evidence>
<dbReference type="PANTHER" id="PTHR24056:SF177">
    <property type="entry name" value="CYCLIN-DEPENDENT KINASE-LIKE 3"/>
    <property type="match status" value="1"/>
</dbReference>
<name>A0A8C7BB24_NEOVI</name>
<evidence type="ECO:0000256" key="4">
    <source>
        <dbReference type="ARBA" id="ARBA00022490"/>
    </source>
</evidence>
<evidence type="ECO:0000256" key="8">
    <source>
        <dbReference type="ARBA" id="ARBA00022741"/>
    </source>
</evidence>
<dbReference type="GO" id="GO:0004693">
    <property type="term" value="F:cyclin-dependent protein serine/threonine kinase activity"/>
    <property type="evidence" value="ECO:0007669"/>
    <property type="project" value="UniProtKB-EC"/>
</dbReference>
<dbReference type="InterPro" id="IPR050108">
    <property type="entry name" value="CDK"/>
</dbReference>
<protein>
    <recommendedName>
        <fullName evidence="13">Cyclin-dependent kinase-like 3</fullName>
        <ecNumber evidence="3">2.7.11.22</ecNumber>
    </recommendedName>
</protein>
<reference evidence="17" key="1">
    <citation type="submission" date="2025-08" db="UniProtKB">
        <authorList>
            <consortium name="Ensembl"/>
        </authorList>
    </citation>
    <scope>IDENTIFICATION</scope>
</reference>
<sequence>MEMYETLGKVGEGSYGTVMKCKHKDTGRIVAIKIFYEKPEKSVNKIATREIRFLKQFRHENLVNLIEVFRQKKKIHLVFEFIDHTVLDELQHYCHGLESKRLRKYLFQILRAIEYLHNNNIIHRDIKPENILVSQSGITKLCDFGFARTLAAPGDVYTDYVATRWYRAPELVLKDTSYGKPVDIWALGCMIIEMATGNPYLPSSSDLDLLHKIVLKVGNLTPHLQTIFSKSPIFAGLVLPEVQHPKNARKKYPKLNGLLADIVHACLQIDPAERTSSTDLLHHEYFTRDGFIEKFIPELRAKLLQEAKVNSFIKLKENSKESDLMKDERKTTYTNSLLGTPVLGKEIEKEKKPREIKVRVIKVKGGKGDILEPNKTECEGGHCQQDAAENAHAMSQDTKPVISEPLNAVNPSTNSNSMKDDPYAGGSMMMPPINLMNNNLLASNPNSNLSHPNSRLTERAKKRRTSSQSIGQLMPNSKQEDTGPIQNQMEKSVFNERTGPNDQMANGNKRKLNFSRSDRKEFHFPELPFTVQPKEVKGMEVKQIKVLKRESKKTDSSKIPTLLNVDENQEKHEGGDGHFKGKNLKRNRFFFFW</sequence>
<dbReference type="InterPro" id="IPR000719">
    <property type="entry name" value="Prot_kinase_dom"/>
</dbReference>
<comment type="similarity">
    <text evidence="2">Belongs to the protein kinase superfamily. CMGC Ser/Thr protein kinase family. CDC2/CDKX subfamily.</text>
</comment>
<feature type="region of interest" description="Disordered" evidence="15">
    <location>
        <begin position="442"/>
        <end position="484"/>
    </location>
</feature>
<evidence type="ECO:0000256" key="6">
    <source>
        <dbReference type="ARBA" id="ARBA00022553"/>
    </source>
</evidence>
<dbReference type="SMART" id="SM00220">
    <property type="entry name" value="S_TKc"/>
    <property type="match status" value="1"/>
</dbReference>
<dbReference type="GeneTree" id="ENSGT00940000161317"/>
<dbReference type="FunFam" id="3.30.200.20:FF:000049">
    <property type="entry name" value="cyclin-dependent kinase-like 1 isoform X1"/>
    <property type="match status" value="1"/>
</dbReference>
<evidence type="ECO:0000256" key="7">
    <source>
        <dbReference type="ARBA" id="ARBA00022679"/>
    </source>
</evidence>
<organism evidence="17 18">
    <name type="scientific">Neovison vison</name>
    <name type="common">American mink</name>
    <name type="synonym">Mustela vison</name>
    <dbReference type="NCBI Taxonomy" id="452646"/>
    <lineage>
        <taxon>Eukaryota</taxon>
        <taxon>Metazoa</taxon>
        <taxon>Chordata</taxon>
        <taxon>Craniata</taxon>
        <taxon>Vertebrata</taxon>
        <taxon>Euteleostomi</taxon>
        <taxon>Mammalia</taxon>
        <taxon>Eutheria</taxon>
        <taxon>Laurasiatheria</taxon>
        <taxon>Carnivora</taxon>
        <taxon>Caniformia</taxon>
        <taxon>Musteloidea</taxon>
        <taxon>Mustelidae</taxon>
        <taxon>Mustelinae</taxon>
        <taxon>Neogale</taxon>
    </lineage>
</organism>
<dbReference type="Ensembl" id="ENSNVIT00000024930.1">
    <property type="protein sequence ID" value="ENSNVIP00000021385.1"/>
    <property type="gene ID" value="ENSNVIG00000016706.1"/>
</dbReference>
<evidence type="ECO:0000256" key="5">
    <source>
        <dbReference type="ARBA" id="ARBA00022527"/>
    </source>
</evidence>
<evidence type="ECO:0000256" key="9">
    <source>
        <dbReference type="ARBA" id="ARBA00022777"/>
    </source>
</evidence>
<keyword evidence="18" id="KW-1185">Reference proteome</keyword>
<dbReference type="Gene3D" id="1.10.510.10">
    <property type="entry name" value="Transferase(Phosphotransferase) domain 1"/>
    <property type="match status" value="1"/>
</dbReference>